<name>A0A0P0UT78_9GAMM</name>
<keyword evidence="5" id="KW-0547">Nucleotide-binding</keyword>
<sequence length="494" mass="55849">MGIKTKFYLYFLTTIILSPLLFRELVSVYHSPNFIDTIFALLILLIYLGLYLFIRKDFLLPFNDLQKWVLEYNIDQSARLSDKEKTTFQPVARAINHLIDENQYLYDDMESILHKQVQRLSKKSASLETLYSVSSKLNSMHSANELFEYFLDIFMKMTCASSGAARQLSDDGELHLVAQCGAIDTNGQVPDVLSSDCLCGEVAMAQDTRVQFSIHTCAKCVGEKAKAKADVGTIFIPLRYHGKTLGIFNLFFDTEPSLAFDERALLESIADNIAIALDKARLDEETKRLELSQEGLFLSQEIHDSLAQTIYSLKLQATVLDDMLKQGNLSDAGEKVASLQSNITQANQELRELMCNFRVPLDSRGIKVSLENLVNRFKTEEGIVTYLQVKGKFNLTPETEMQIMRITQEALSNIRKYAQARNVRILLSAEPVCQLLIEDDGIGFEKERLDTEIMGNNIGMNIMQERAQRIGAHIEIESEVDEGTRVIVTFGESL</sequence>
<protein>
    <recommendedName>
        <fullName evidence="2">histidine kinase</fullName>
        <ecNumber evidence="2">2.7.13.3</ecNumber>
    </recommendedName>
</protein>
<evidence type="ECO:0000256" key="3">
    <source>
        <dbReference type="ARBA" id="ARBA00022553"/>
    </source>
</evidence>
<dbReference type="GO" id="GO:0000155">
    <property type="term" value="F:phosphorelay sensor kinase activity"/>
    <property type="evidence" value="ECO:0007669"/>
    <property type="project" value="InterPro"/>
</dbReference>
<dbReference type="OrthoDB" id="9811306at2"/>
<dbReference type="KEGG" id="ebh:BSEPE_1400"/>
<comment type="catalytic activity">
    <reaction evidence="1">
        <text>ATP + protein L-histidine = ADP + protein N-phospho-L-histidine.</text>
        <dbReference type="EC" id="2.7.13.3"/>
    </reaction>
</comment>
<keyword evidence="9" id="KW-0175">Coiled coil</keyword>
<dbReference type="STRING" id="1303921.BSEPE_1400"/>
<dbReference type="SUPFAM" id="SSF55781">
    <property type="entry name" value="GAF domain-like"/>
    <property type="match status" value="1"/>
</dbReference>
<evidence type="ECO:0000256" key="4">
    <source>
        <dbReference type="ARBA" id="ARBA00022679"/>
    </source>
</evidence>
<keyword evidence="10" id="KW-0812">Transmembrane</keyword>
<evidence type="ECO:0000259" key="11">
    <source>
        <dbReference type="PROSITE" id="PS50109"/>
    </source>
</evidence>
<gene>
    <name evidence="12" type="primary">narX</name>
    <name evidence="12" type="ORF">BSEPE_1400</name>
</gene>
<evidence type="ECO:0000256" key="10">
    <source>
        <dbReference type="SAM" id="Phobius"/>
    </source>
</evidence>
<dbReference type="InterPro" id="IPR011712">
    <property type="entry name" value="Sig_transdc_His_kin_sub3_dim/P"/>
</dbReference>
<dbReference type="Pfam" id="PF13185">
    <property type="entry name" value="GAF_2"/>
    <property type="match status" value="1"/>
</dbReference>
<dbReference type="GO" id="GO:0016020">
    <property type="term" value="C:membrane"/>
    <property type="evidence" value="ECO:0007669"/>
    <property type="project" value="InterPro"/>
</dbReference>
<evidence type="ECO:0000256" key="9">
    <source>
        <dbReference type="SAM" id="Coils"/>
    </source>
</evidence>
<keyword evidence="8" id="KW-0902">Two-component regulatory system</keyword>
<dbReference type="InterPro" id="IPR005467">
    <property type="entry name" value="His_kinase_dom"/>
</dbReference>
<dbReference type="PANTHER" id="PTHR24421">
    <property type="entry name" value="NITRATE/NITRITE SENSOR PROTEIN NARX-RELATED"/>
    <property type="match status" value="1"/>
</dbReference>
<dbReference type="SUPFAM" id="SSF55874">
    <property type="entry name" value="ATPase domain of HSP90 chaperone/DNA topoisomerase II/histidine kinase"/>
    <property type="match status" value="1"/>
</dbReference>
<evidence type="ECO:0000256" key="7">
    <source>
        <dbReference type="ARBA" id="ARBA00022840"/>
    </source>
</evidence>
<dbReference type="EC" id="2.7.13.3" evidence="2"/>
<dbReference type="GO" id="GO:0005524">
    <property type="term" value="F:ATP binding"/>
    <property type="evidence" value="ECO:0007669"/>
    <property type="project" value="UniProtKB-KW"/>
</dbReference>
<dbReference type="EMBL" id="AP013042">
    <property type="protein sequence ID" value="BAS68381.1"/>
    <property type="molecule type" value="Genomic_DNA"/>
</dbReference>
<evidence type="ECO:0000256" key="6">
    <source>
        <dbReference type="ARBA" id="ARBA00022777"/>
    </source>
</evidence>
<evidence type="ECO:0000256" key="5">
    <source>
        <dbReference type="ARBA" id="ARBA00022741"/>
    </source>
</evidence>
<evidence type="ECO:0000256" key="8">
    <source>
        <dbReference type="ARBA" id="ARBA00023012"/>
    </source>
</evidence>
<evidence type="ECO:0000313" key="12">
    <source>
        <dbReference type="EMBL" id="BAS68381.1"/>
    </source>
</evidence>
<dbReference type="Pfam" id="PF07730">
    <property type="entry name" value="HisKA_3"/>
    <property type="match status" value="1"/>
</dbReference>
<keyword evidence="4 12" id="KW-0808">Transferase</keyword>
<dbReference type="Proteomes" id="UP000067399">
    <property type="component" value="Chromosome"/>
</dbReference>
<dbReference type="PROSITE" id="PS50109">
    <property type="entry name" value="HIS_KIN"/>
    <property type="match status" value="1"/>
</dbReference>
<dbReference type="AlphaFoldDB" id="A0A0P0UT78"/>
<organism evidence="12 13">
    <name type="scientific">endosymbiont of Bathymodiolus septemdierum str. Myojin knoll</name>
    <dbReference type="NCBI Taxonomy" id="1303921"/>
    <lineage>
        <taxon>Bacteria</taxon>
        <taxon>Pseudomonadati</taxon>
        <taxon>Pseudomonadota</taxon>
        <taxon>Gammaproteobacteria</taxon>
        <taxon>sulfur-oxidizing symbionts</taxon>
    </lineage>
</organism>
<feature type="coiled-coil region" evidence="9">
    <location>
        <begin position="329"/>
        <end position="356"/>
    </location>
</feature>
<keyword evidence="10" id="KW-0472">Membrane</keyword>
<dbReference type="GO" id="GO:0046983">
    <property type="term" value="F:protein dimerization activity"/>
    <property type="evidence" value="ECO:0007669"/>
    <property type="project" value="InterPro"/>
</dbReference>
<dbReference type="InterPro" id="IPR029016">
    <property type="entry name" value="GAF-like_dom_sf"/>
</dbReference>
<keyword evidence="10" id="KW-1133">Transmembrane helix</keyword>
<dbReference type="CDD" id="cd16917">
    <property type="entry name" value="HATPase_UhpB-NarQ-NarX-like"/>
    <property type="match status" value="1"/>
</dbReference>
<evidence type="ECO:0000313" key="13">
    <source>
        <dbReference type="Proteomes" id="UP000067399"/>
    </source>
</evidence>
<reference evidence="12 13" key="2">
    <citation type="journal article" date="2016" name="ISME J.">
        <title>Heterogeneous composition of key metabolic gene clusters in a vent mussel symbiont population.</title>
        <authorList>
            <person name="Ikuta T."/>
            <person name="Takaki Y."/>
            <person name="Nagai Y."/>
            <person name="Shimamura S."/>
            <person name="Tsuda M."/>
            <person name="Kawagucci S."/>
            <person name="Aoki Y."/>
            <person name="Inoue K."/>
            <person name="Teruya M."/>
            <person name="Satou K."/>
            <person name="Teruya K."/>
            <person name="Shimoji M."/>
            <person name="Tamotsu H."/>
            <person name="Hirano T."/>
            <person name="Maruyama T."/>
            <person name="Yoshida T."/>
        </authorList>
    </citation>
    <scope>NUCLEOTIDE SEQUENCE [LARGE SCALE GENOMIC DNA]</scope>
    <source>
        <strain evidence="12 13">Myojin Knoll</strain>
    </source>
</reference>
<evidence type="ECO:0000256" key="2">
    <source>
        <dbReference type="ARBA" id="ARBA00012438"/>
    </source>
</evidence>
<reference evidence="12 13" key="1">
    <citation type="journal article" date="2000" name="Mar. Ecol. Prog. Ser.">
        <title>Phylogenetic characterization of endosymbionts in three hydrothermal vent mussels: influence on host distributions.</title>
        <authorList>
            <person name="Fujiwara Y."/>
            <person name="Takai K."/>
            <person name="Uematsu K."/>
            <person name="Tsuchida S."/>
            <person name="Hunt J.C."/>
            <person name="Hashimoto J."/>
        </authorList>
    </citation>
    <scope>NUCLEOTIDE SEQUENCE [LARGE SCALE GENOMIC DNA]</scope>
    <source>
        <strain evidence="12 13">Myojin Knoll</strain>
    </source>
</reference>
<keyword evidence="7" id="KW-0067">ATP-binding</keyword>
<evidence type="ECO:0000256" key="1">
    <source>
        <dbReference type="ARBA" id="ARBA00000085"/>
    </source>
</evidence>
<dbReference type="Gene3D" id="3.30.450.40">
    <property type="match status" value="1"/>
</dbReference>
<proteinExistence type="predicted"/>
<dbReference type="Gene3D" id="3.30.565.10">
    <property type="entry name" value="Histidine kinase-like ATPase, C-terminal domain"/>
    <property type="match status" value="1"/>
</dbReference>
<feature type="domain" description="Histidine kinase" evidence="11">
    <location>
        <begin position="297"/>
        <end position="494"/>
    </location>
</feature>
<dbReference type="InterPro" id="IPR036890">
    <property type="entry name" value="HATPase_C_sf"/>
</dbReference>
<keyword evidence="3" id="KW-0597">Phosphoprotein</keyword>
<keyword evidence="13" id="KW-1185">Reference proteome</keyword>
<feature type="transmembrane region" description="Helical" evidence="10">
    <location>
        <begin position="7"/>
        <end position="22"/>
    </location>
</feature>
<feature type="transmembrane region" description="Helical" evidence="10">
    <location>
        <begin position="34"/>
        <end position="54"/>
    </location>
</feature>
<dbReference type="Gene3D" id="1.20.5.1930">
    <property type="match status" value="1"/>
</dbReference>
<dbReference type="InterPro" id="IPR003018">
    <property type="entry name" value="GAF"/>
</dbReference>
<dbReference type="InterPro" id="IPR050482">
    <property type="entry name" value="Sensor_HK_TwoCompSys"/>
</dbReference>
<keyword evidence="6 12" id="KW-0418">Kinase</keyword>
<dbReference type="PANTHER" id="PTHR24421:SF10">
    <property type="entry name" value="NITRATE_NITRITE SENSOR PROTEIN NARQ"/>
    <property type="match status" value="1"/>
</dbReference>
<dbReference type="SMART" id="SM00387">
    <property type="entry name" value="HATPase_c"/>
    <property type="match status" value="1"/>
</dbReference>
<accession>A0A0P0UT78</accession>
<dbReference type="Pfam" id="PF02518">
    <property type="entry name" value="HATPase_c"/>
    <property type="match status" value="1"/>
</dbReference>
<dbReference type="InterPro" id="IPR003594">
    <property type="entry name" value="HATPase_dom"/>
</dbReference>